<proteinExistence type="predicted"/>
<evidence type="ECO:0000313" key="2">
    <source>
        <dbReference type="EMBL" id="MFC3927827.1"/>
    </source>
</evidence>
<organism evidence="2 3">
    <name type="scientific">Streptococcus caprae</name>
    <dbReference type="NCBI Taxonomy" id="1640501"/>
    <lineage>
        <taxon>Bacteria</taxon>
        <taxon>Bacillati</taxon>
        <taxon>Bacillota</taxon>
        <taxon>Bacilli</taxon>
        <taxon>Lactobacillales</taxon>
        <taxon>Streptococcaceae</taxon>
        <taxon>Streptococcus</taxon>
    </lineage>
</organism>
<evidence type="ECO:0000313" key="3">
    <source>
        <dbReference type="Proteomes" id="UP001595807"/>
    </source>
</evidence>
<keyword evidence="1" id="KW-0812">Transmembrane</keyword>
<protein>
    <recommendedName>
        <fullName evidence="4">Major facilitator superfamily (MFS) profile domain-containing protein</fullName>
    </recommendedName>
</protein>
<feature type="transmembrane region" description="Helical" evidence="1">
    <location>
        <begin position="20"/>
        <end position="45"/>
    </location>
</feature>
<keyword evidence="1" id="KW-0472">Membrane</keyword>
<reference evidence="3" key="1">
    <citation type="journal article" date="2019" name="Int. J. Syst. Evol. Microbiol.">
        <title>The Global Catalogue of Microorganisms (GCM) 10K type strain sequencing project: providing services to taxonomists for standard genome sequencing and annotation.</title>
        <authorList>
            <consortium name="The Broad Institute Genomics Platform"/>
            <consortium name="The Broad Institute Genome Sequencing Center for Infectious Disease"/>
            <person name="Wu L."/>
            <person name="Ma J."/>
        </authorList>
    </citation>
    <scope>NUCLEOTIDE SEQUENCE [LARGE SCALE GENOMIC DNA]</scope>
    <source>
        <strain evidence="3">CCUG 67170</strain>
    </source>
</reference>
<gene>
    <name evidence="2" type="ORF">ACFORF_04270</name>
</gene>
<accession>A0ABV8CUV6</accession>
<dbReference type="EMBL" id="JBHRZV010000029">
    <property type="protein sequence ID" value="MFC3927827.1"/>
    <property type="molecule type" value="Genomic_DNA"/>
</dbReference>
<comment type="caution">
    <text evidence="2">The sequence shown here is derived from an EMBL/GenBank/DDBJ whole genome shotgun (WGS) entry which is preliminary data.</text>
</comment>
<keyword evidence="1" id="KW-1133">Transmembrane helix</keyword>
<evidence type="ECO:0000256" key="1">
    <source>
        <dbReference type="SAM" id="Phobius"/>
    </source>
</evidence>
<dbReference type="RefSeq" id="WP_380425814.1">
    <property type="nucleotide sequence ID" value="NZ_JBHRZV010000029.1"/>
</dbReference>
<name>A0ABV8CUV6_9STRE</name>
<keyword evidence="3" id="KW-1185">Reference proteome</keyword>
<dbReference type="Proteomes" id="UP001595807">
    <property type="component" value="Unassembled WGS sequence"/>
</dbReference>
<sequence>MAFGIVMGAITPLIGTKKSALISGLVSGAAGMGGIIISPGMEFLISTYGIKAMLWIFV</sequence>
<evidence type="ECO:0008006" key="4">
    <source>
        <dbReference type="Google" id="ProtNLM"/>
    </source>
</evidence>